<sequence length="135" mass="15727">MLHRNLHFNNNDVRNERGQPGYDPLFKLRPLLDIILPTYRENYTPGCRIYFKQYLPAKPTKWGFKLEIYTGKANNEGCVGTTSTLVKRLLDGYEFKGHILYCDSFYSSPALFQELKEMQIGACGTVSERRKHFPE</sequence>
<dbReference type="InterPro" id="IPR029526">
    <property type="entry name" value="PGBD"/>
</dbReference>
<protein>
    <recommendedName>
        <fullName evidence="1">PiggyBac transposable element-derived protein domain-containing protein</fullName>
    </recommendedName>
</protein>
<dbReference type="PANTHER" id="PTHR46599:SF3">
    <property type="entry name" value="PIGGYBAC TRANSPOSABLE ELEMENT-DERIVED PROTEIN 4"/>
    <property type="match status" value="1"/>
</dbReference>
<dbReference type="PANTHER" id="PTHR46599">
    <property type="entry name" value="PIGGYBAC TRANSPOSABLE ELEMENT-DERIVED PROTEIN 4"/>
    <property type="match status" value="1"/>
</dbReference>
<evidence type="ECO:0000313" key="2">
    <source>
        <dbReference type="EMBL" id="CAG5120990.1"/>
    </source>
</evidence>
<keyword evidence="3" id="KW-1185">Reference proteome</keyword>
<accession>A0A8S3Z0I0</accession>
<gene>
    <name evidence="2" type="ORF">CUNI_LOCUS6548</name>
</gene>
<feature type="non-terminal residue" evidence="2">
    <location>
        <position position="1"/>
    </location>
</feature>
<dbReference type="OrthoDB" id="9985837at2759"/>
<dbReference type="EMBL" id="CAJHNH020001002">
    <property type="protein sequence ID" value="CAG5120990.1"/>
    <property type="molecule type" value="Genomic_DNA"/>
</dbReference>
<reference evidence="2" key="1">
    <citation type="submission" date="2021-04" db="EMBL/GenBank/DDBJ databases">
        <authorList>
            <consortium name="Molecular Ecology Group"/>
        </authorList>
    </citation>
    <scope>NUCLEOTIDE SEQUENCE</scope>
</reference>
<organism evidence="2 3">
    <name type="scientific">Candidula unifasciata</name>
    <dbReference type="NCBI Taxonomy" id="100452"/>
    <lineage>
        <taxon>Eukaryota</taxon>
        <taxon>Metazoa</taxon>
        <taxon>Spiralia</taxon>
        <taxon>Lophotrochozoa</taxon>
        <taxon>Mollusca</taxon>
        <taxon>Gastropoda</taxon>
        <taxon>Heterobranchia</taxon>
        <taxon>Euthyneura</taxon>
        <taxon>Panpulmonata</taxon>
        <taxon>Eupulmonata</taxon>
        <taxon>Stylommatophora</taxon>
        <taxon>Helicina</taxon>
        <taxon>Helicoidea</taxon>
        <taxon>Geomitridae</taxon>
        <taxon>Candidula</taxon>
    </lineage>
</organism>
<dbReference type="Pfam" id="PF13843">
    <property type="entry name" value="DDE_Tnp_1_7"/>
    <property type="match status" value="1"/>
</dbReference>
<evidence type="ECO:0000313" key="3">
    <source>
        <dbReference type="Proteomes" id="UP000678393"/>
    </source>
</evidence>
<name>A0A8S3Z0I0_9EUPU</name>
<feature type="domain" description="PiggyBac transposable element-derived protein" evidence="1">
    <location>
        <begin position="2"/>
        <end position="135"/>
    </location>
</feature>
<evidence type="ECO:0000259" key="1">
    <source>
        <dbReference type="Pfam" id="PF13843"/>
    </source>
</evidence>
<dbReference type="AlphaFoldDB" id="A0A8S3Z0I0"/>
<comment type="caution">
    <text evidence="2">The sequence shown here is derived from an EMBL/GenBank/DDBJ whole genome shotgun (WGS) entry which is preliminary data.</text>
</comment>
<dbReference type="Proteomes" id="UP000678393">
    <property type="component" value="Unassembled WGS sequence"/>
</dbReference>
<proteinExistence type="predicted"/>